<reference evidence="2 3" key="1">
    <citation type="submission" date="2024-09" db="EMBL/GenBank/DDBJ databases">
        <authorList>
            <person name="Sun Q."/>
            <person name="Mori K."/>
        </authorList>
    </citation>
    <scope>NUCLEOTIDE SEQUENCE [LARGE SCALE GENOMIC DNA]</scope>
    <source>
        <strain evidence="2 3">NCAIM B.02529</strain>
    </source>
</reference>
<evidence type="ECO:0000313" key="2">
    <source>
        <dbReference type="EMBL" id="MFC0525174.1"/>
    </source>
</evidence>
<dbReference type="InterPro" id="IPR016181">
    <property type="entry name" value="Acyl_CoA_acyltransferase"/>
</dbReference>
<dbReference type="Pfam" id="PF13508">
    <property type="entry name" value="Acetyltransf_7"/>
    <property type="match status" value="1"/>
</dbReference>
<organism evidence="2 3">
    <name type="scientific">Pontibacillus salicampi</name>
    <dbReference type="NCBI Taxonomy" id="1449801"/>
    <lineage>
        <taxon>Bacteria</taxon>
        <taxon>Bacillati</taxon>
        <taxon>Bacillota</taxon>
        <taxon>Bacilli</taxon>
        <taxon>Bacillales</taxon>
        <taxon>Bacillaceae</taxon>
        <taxon>Pontibacillus</taxon>
    </lineage>
</organism>
<evidence type="ECO:0000313" key="3">
    <source>
        <dbReference type="Proteomes" id="UP001589836"/>
    </source>
</evidence>
<keyword evidence="2" id="KW-0808">Transferase</keyword>
<dbReference type="Proteomes" id="UP001589836">
    <property type="component" value="Unassembled WGS sequence"/>
</dbReference>
<keyword evidence="3" id="KW-1185">Reference proteome</keyword>
<gene>
    <name evidence="2" type="ORF">ACFFGV_16455</name>
</gene>
<name>A0ABV6LRY5_9BACI</name>
<keyword evidence="2" id="KW-0012">Acyltransferase</keyword>
<proteinExistence type="predicted"/>
<evidence type="ECO:0000259" key="1">
    <source>
        <dbReference type="PROSITE" id="PS51186"/>
    </source>
</evidence>
<dbReference type="Gene3D" id="3.40.630.30">
    <property type="match status" value="1"/>
</dbReference>
<comment type="caution">
    <text evidence="2">The sequence shown here is derived from an EMBL/GenBank/DDBJ whole genome shotgun (WGS) entry which is preliminary data.</text>
</comment>
<protein>
    <submittedName>
        <fullName evidence="2">GNAT family N-acetyltransferase</fullName>
        <ecNumber evidence="2">2.3.1.-</ecNumber>
    </submittedName>
</protein>
<accession>A0ABV6LRY5</accession>
<dbReference type="RefSeq" id="WP_377350107.1">
    <property type="nucleotide sequence ID" value="NZ_JBHLTP010000013.1"/>
</dbReference>
<sequence>MISTLDHAEQSFASQIVAIQQRSYPIEAALMGVGTLPPMNDTVEDIQSSKETFIGFLHTDFLVGFIAYEHVCNTVVITRLAVDPALFNQGIASSLLQHVLHLQTEMFEVTTGAENEPAIQLYQKHGFHITGIIIPEPEIQLVRLIHKKSS</sequence>
<dbReference type="SUPFAM" id="SSF55729">
    <property type="entry name" value="Acyl-CoA N-acyltransferases (Nat)"/>
    <property type="match status" value="1"/>
</dbReference>
<dbReference type="PROSITE" id="PS51186">
    <property type="entry name" value="GNAT"/>
    <property type="match status" value="1"/>
</dbReference>
<dbReference type="InterPro" id="IPR000182">
    <property type="entry name" value="GNAT_dom"/>
</dbReference>
<dbReference type="EC" id="2.3.1.-" evidence="2"/>
<dbReference type="CDD" id="cd04301">
    <property type="entry name" value="NAT_SF"/>
    <property type="match status" value="1"/>
</dbReference>
<dbReference type="GO" id="GO:0016746">
    <property type="term" value="F:acyltransferase activity"/>
    <property type="evidence" value="ECO:0007669"/>
    <property type="project" value="UniProtKB-KW"/>
</dbReference>
<feature type="domain" description="N-acetyltransferase" evidence="1">
    <location>
        <begin position="3"/>
        <end position="149"/>
    </location>
</feature>
<dbReference type="EMBL" id="JBHLTP010000013">
    <property type="protein sequence ID" value="MFC0525174.1"/>
    <property type="molecule type" value="Genomic_DNA"/>
</dbReference>